<evidence type="ECO:0008006" key="4">
    <source>
        <dbReference type="Google" id="ProtNLM"/>
    </source>
</evidence>
<dbReference type="PROSITE" id="PS51257">
    <property type="entry name" value="PROKAR_LIPOPROTEIN"/>
    <property type="match status" value="1"/>
</dbReference>
<proteinExistence type="predicted"/>
<evidence type="ECO:0000313" key="3">
    <source>
        <dbReference type="Proteomes" id="UP000546173"/>
    </source>
</evidence>
<dbReference type="RefSeq" id="WP_185793523.1">
    <property type="nucleotide sequence ID" value="NZ_JACMYH010000001.1"/>
</dbReference>
<dbReference type="AlphaFoldDB" id="A0A7X1G3I6"/>
<evidence type="ECO:0000256" key="1">
    <source>
        <dbReference type="SAM" id="SignalP"/>
    </source>
</evidence>
<gene>
    <name evidence="2" type="ORF">H7993_03995</name>
</gene>
<dbReference type="EMBL" id="JACMYH010000001">
    <property type="protein sequence ID" value="MBC2677546.1"/>
    <property type="molecule type" value="Genomic_DNA"/>
</dbReference>
<dbReference type="Proteomes" id="UP000546173">
    <property type="component" value="Unassembled WGS sequence"/>
</dbReference>
<sequence>MKFSTIILLSLAISGCVSAPQNRAGVVYSSTAGMTELVDPTAAELASADAGKYPQNYEEIVKNWASDSLKDPQSAVFKGISKPRKEFIYAQRKPVFGYTVCATINAKNSYGGYTGNKMYWMLIRDGVVLRHGLLGTAGGGLISINHHVNCNDGV</sequence>
<keyword evidence="3" id="KW-1185">Reference proteome</keyword>
<organism evidence="2 3">
    <name type="scientific">Pseudomonas baltica</name>
    <dbReference type="NCBI Taxonomy" id="2762576"/>
    <lineage>
        <taxon>Bacteria</taxon>
        <taxon>Pseudomonadati</taxon>
        <taxon>Pseudomonadota</taxon>
        <taxon>Gammaproteobacteria</taxon>
        <taxon>Pseudomonadales</taxon>
        <taxon>Pseudomonadaceae</taxon>
        <taxon>Pseudomonas</taxon>
    </lineage>
</organism>
<keyword evidence="1" id="KW-0732">Signal</keyword>
<evidence type="ECO:0000313" key="2">
    <source>
        <dbReference type="EMBL" id="MBC2677546.1"/>
    </source>
</evidence>
<name>A0A7X1G3I6_9PSED</name>
<protein>
    <recommendedName>
        <fullName evidence="4">Lipoprotein</fullName>
    </recommendedName>
</protein>
<accession>A0A7X1G3I6</accession>
<comment type="caution">
    <text evidence="2">The sequence shown here is derived from an EMBL/GenBank/DDBJ whole genome shotgun (WGS) entry which is preliminary data.</text>
</comment>
<feature type="chain" id="PRO_5031201785" description="Lipoprotein" evidence="1">
    <location>
        <begin position="20"/>
        <end position="154"/>
    </location>
</feature>
<feature type="signal peptide" evidence="1">
    <location>
        <begin position="1"/>
        <end position="19"/>
    </location>
</feature>
<reference evidence="2 3" key="1">
    <citation type="submission" date="2020-08" db="EMBL/GenBank/DDBJ databases">
        <title>Pseudomonas sp. nov.</title>
        <authorList>
            <person name="Gieschler S."/>
            <person name="Fiedler G."/>
            <person name="Brinks E."/>
            <person name="Boehnlein C."/>
            <person name="Franz C.M.A.P."/>
            <person name="Kabisch J."/>
        </authorList>
    </citation>
    <scope>NUCLEOTIDE SEQUENCE [LARGE SCALE GENOMIC DNA]</scope>
    <source>
        <strain evidence="2 3">MBT-2</strain>
    </source>
</reference>